<dbReference type="AlphaFoldDB" id="A0A7W9BI05"/>
<dbReference type="Pfam" id="PF07221">
    <property type="entry name" value="GlcNAc_2-epim"/>
    <property type="match status" value="1"/>
</dbReference>
<reference evidence="3 4" key="1">
    <citation type="submission" date="2020-08" db="EMBL/GenBank/DDBJ databases">
        <title>Genomic Encyclopedia of Type Strains, Phase IV (KMG-IV): sequencing the most valuable type-strain genomes for metagenomic binning, comparative biology and taxonomic classification.</title>
        <authorList>
            <person name="Goeker M."/>
        </authorList>
    </citation>
    <scope>NUCLEOTIDE SEQUENCE [LARGE SCALE GENOMIC DNA]</scope>
    <source>
        <strain evidence="3 4">DSM 101064</strain>
    </source>
</reference>
<gene>
    <name evidence="3" type="ORF">FHS72_000444</name>
</gene>
<comment type="caution">
    <text evidence="3">The sequence shown here is derived from an EMBL/GenBank/DDBJ whole genome shotgun (WGS) entry which is preliminary data.</text>
</comment>
<dbReference type="InterPro" id="IPR012341">
    <property type="entry name" value="6hp_glycosidase-like_sf"/>
</dbReference>
<comment type="similarity">
    <text evidence="1">Belongs to the N-acylglucosamine 2-epimerase family.</text>
</comment>
<name>A0A7W9BI05_9RHOB</name>
<keyword evidence="2 3" id="KW-0413">Isomerase</keyword>
<dbReference type="GO" id="GO:0005975">
    <property type="term" value="P:carbohydrate metabolic process"/>
    <property type="evidence" value="ECO:0007669"/>
    <property type="project" value="InterPro"/>
</dbReference>
<sequence>MMTDTSRRDAQVWAKWFWAEYFGHWLSQVRDGDAGVFDALDENGAPDVAATKSVLAQARTLFTVSHAALLSQVPALIAAANTQAAFLDRYRKAPGLYRTAANRDGSPTGDAVHEAARSYDQTFVILSLVTLNKIAPSSDTVKLIEECWTALQTHLTDPDTGLLLNDDIGANTNPAQNPHMHLYEACLQAYRMTREPLWLDRAAELRRIGLQYFMDQESGSIAEFLTPDLKPLPANDGLRRETGHQCEWAWLLLEEADLADSPDLELPAKQLLAFADTHGFAHDGPLAGAALDAVLSNGAIHEHSFLLWPQTEAIKALALRHTAGDPHVGERACALLCLMFEHWFKDRPTYINQLDPSGTTIWPEALTRLMYHVVLAMTEGARAGLWPDIPRHDST</sequence>
<organism evidence="3 4">
    <name type="scientific">Yoonia ponticola</name>
    <dbReference type="NCBI Taxonomy" id="1524255"/>
    <lineage>
        <taxon>Bacteria</taxon>
        <taxon>Pseudomonadati</taxon>
        <taxon>Pseudomonadota</taxon>
        <taxon>Alphaproteobacteria</taxon>
        <taxon>Rhodobacterales</taxon>
        <taxon>Paracoccaceae</taxon>
        <taxon>Yoonia</taxon>
    </lineage>
</organism>
<dbReference type="GO" id="GO:0004476">
    <property type="term" value="F:mannose-6-phosphate isomerase activity"/>
    <property type="evidence" value="ECO:0007669"/>
    <property type="project" value="UniProtKB-EC"/>
</dbReference>
<evidence type="ECO:0000256" key="2">
    <source>
        <dbReference type="ARBA" id="ARBA00023235"/>
    </source>
</evidence>
<dbReference type="Gene3D" id="1.50.10.10">
    <property type="match status" value="1"/>
</dbReference>
<dbReference type="PANTHER" id="PTHR15108">
    <property type="entry name" value="N-ACYLGLUCOSAMINE-2-EPIMERASE"/>
    <property type="match status" value="1"/>
</dbReference>
<dbReference type="EC" id="5.3.1.8" evidence="3"/>
<evidence type="ECO:0000313" key="4">
    <source>
        <dbReference type="Proteomes" id="UP000535415"/>
    </source>
</evidence>
<evidence type="ECO:0000313" key="3">
    <source>
        <dbReference type="EMBL" id="MBB5720840.1"/>
    </source>
</evidence>
<dbReference type="RefSeq" id="WP_183524855.1">
    <property type="nucleotide sequence ID" value="NZ_JACIJM010000001.1"/>
</dbReference>
<evidence type="ECO:0000256" key="1">
    <source>
        <dbReference type="ARBA" id="ARBA00008558"/>
    </source>
</evidence>
<dbReference type="EMBL" id="JACIJM010000001">
    <property type="protein sequence ID" value="MBB5720840.1"/>
    <property type="molecule type" value="Genomic_DNA"/>
</dbReference>
<accession>A0A7W9BI05</accession>
<protein>
    <submittedName>
        <fullName evidence="3">Mannose-6-phosphate isomerase</fullName>
        <ecNumber evidence="3">5.3.1.8</ecNumber>
    </submittedName>
</protein>
<keyword evidence="4" id="KW-1185">Reference proteome</keyword>
<dbReference type="InterPro" id="IPR010819">
    <property type="entry name" value="AGE/CE"/>
</dbReference>
<dbReference type="InterPro" id="IPR008928">
    <property type="entry name" value="6-hairpin_glycosidase_sf"/>
</dbReference>
<dbReference type="Proteomes" id="UP000535415">
    <property type="component" value="Unassembled WGS sequence"/>
</dbReference>
<proteinExistence type="inferred from homology"/>
<dbReference type="SUPFAM" id="SSF48208">
    <property type="entry name" value="Six-hairpin glycosidases"/>
    <property type="match status" value="1"/>
</dbReference>